<keyword evidence="1" id="KW-0175">Coiled coil</keyword>
<feature type="region of interest" description="Disordered" evidence="2">
    <location>
        <begin position="755"/>
        <end position="783"/>
    </location>
</feature>
<feature type="region of interest" description="Disordered" evidence="2">
    <location>
        <begin position="1105"/>
        <end position="1169"/>
    </location>
</feature>
<feature type="compositionally biased region" description="Basic and acidic residues" evidence="2">
    <location>
        <begin position="182"/>
        <end position="202"/>
    </location>
</feature>
<feature type="coiled-coil region" evidence="1">
    <location>
        <begin position="601"/>
        <end position="635"/>
    </location>
</feature>
<proteinExistence type="predicted"/>
<feature type="compositionally biased region" description="Polar residues" evidence="2">
    <location>
        <begin position="216"/>
        <end position="240"/>
    </location>
</feature>
<feature type="coiled-coil region" evidence="1">
    <location>
        <begin position="442"/>
        <end position="472"/>
    </location>
</feature>
<feature type="compositionally biased region" description="Polar residues" evidence="2">
    <location>
        <begin position="1276"/>
        <end position="1292"/>
    </location>
</feature>
<feature type="region of interest" description="Disordered" evidence="2">
    <location>
        <begin position="1198"/>
        <end position="1345"/>
    </location>
</feature>
<dbReference type="EMBL" id="JAVRRG010000166">
    <property type="protein sequence ID" value="KAK5079880.1"/>
    <property type="molecule type" value="Genomic_DNA"/>
</dbReference>
<evidence type="ECO:0000313" key="3">
    <source>
        <dbReference type="EMBL" id="KAK5079880.1"/>
    </source>
</evidence>
<feature type="region of interest" description="Disordered" evidence="2">
    <location>
        <begin position="1052"/>
        <end position="1086"/>
    </location>
</feature>
<evidence type="ECO:0000256" key="2">
    <source>
        <dbReference type="SAM" id="MobiDB-lite"/>
    </source>
</evidence>
<feature type="region of interest" description="Disordered" evidence="2">
    <location>
        <begin position="1"/>
        <end position="34"/>
    </location>
</feature>
<reference evidence="3 4" key="1">
    <citation type="submission" date="2023-08" db="EMBL/GenBank/DDBJ databases">
        <title>Black Yeasts Isolated from many extreme environments.</title>
        <authorList>
            <person name="Coleine C."/>
            <person name="Stajich J.E."/>
            <person name="Selbmann L."/>
        </authorList>
    </citation>
    <scope>NUCLEOTIDE SEQUENCE [LARGE SCALE GENOMIC DNA]</scope>
    <source>
        <strain evidence="3 4">CCFEE 5885</strain>
    </source>
</reference>
<accession>A0ABR0JYV4</accession>
<dbReference type="Proteomes" id="UP001345013">
    <property type="component" value="Unassembled WGS sequence"/>
</dbReference>
<keyword evidence="4" id="KW-1185">Reference proteome</keyword>
<feature type="compositionally biased region" description="Polar residues" evidence="2">
    <location>
        <begin position="120"/>
        <end position="132"/>
    </location>
</feature>
<comment type="caution">
    <text evidence="3">The sequence shown here is derived from an EMBL/GenBank/DDBJ whole genome shotgun (WGS) entry which is preliminary data.</text>
</comment>
<evidence type="ECO:0000256" key="1">
    <source>
        <dbReference type="SAM" id="Coils"/>
    </source>
</evidence>
<feature type="coiled-coil region" evidence="1">
    <location>
        <begin position="323"/>
        <end position="350"/>
    </location>
</feature>
<organism evidence="3 4">
    <name type="scientific">Lithohypha guttulata</name>
    <dbReference type="NCBI Taxonomy" id="1690604"/>
    <lineage>
        <taxon>Eukaryota</taxon>
        <taxon>Fungi</taxon>
        <taxon>Dikarya</taxon>
        <taxon>Ascomycota</taxon>
        <taxon>Pezizomycotina</taxon>
        <taxon>Eurotiomycetes</taxon>
        <taxon>Chaetothyriomycetidae</taxon>
        <taxon>Chaetothyriales</taxon>
        <taxon>Trichomeriaceae</taxon>
        <taxon>Lithohypha</taxon>
    </lineage>
</organism>
<evidence type="ECO:0000313" key="4">
    <source>
        <dbReference type="Proteomes" id="UP001345013"/>
    </source>
</evidence>
<dbReference type="Gene3D" id="1.20.1480.30">
    <property type="entry name" value="Designed four-helix bundle protein"/>
    <property type="match status" value="1"/>
</dbReference>
<gene>
    <name evidence="3" type="ORF">LTR24_008852</name>
</gene>
<feature type="region of interest" description="Disordered" evidence="2">
    <location>
        <begin position="117"/>
        <end position="266"/>
    </location>
</feature>
<protein>
    <submittedName>
        <fullName evidence="3">Uncharacterized protein</fullName>
    </submittedName>
</protein>
<name>A0ABR0JYV4_9EURO</name>
<feature type="compositionally biased region" description="Basic and acidic residues" evidence="2">
    <location>
        <begin position="764"/>
        <end position="783"/>
    </location>
</feature>
<feature type="compositionally biased region" description="Polar residues" evidence="2">
    <location>
        <begin position="1228"/>
        <end position="1241"/>
    </location>
</feature>
<feature type="coiled-coil region" evidence="1">
    <location>
        <begin position="879"/>
        <end position="1016"/>
    </location>
</feature>
<sequence length="1345" mass="149683">MYRSEVMEECLSSRPHKPLVGADQARSYTEKDDPSAQTIIEQSPGSLFVSQALLKQKPQVHHTTNIKAVTKHNLELPDASDLAFASFHPASHPPAKSTQFKLPSFTQPVGAGHYLVPSCQERSATKPGTSSTKDGRLLERPPSSADEHERENAESEVLPQAVSGPSPSGVDHISIHSSEGQESPHSRDRDSVNTSSAREHEQGPLNGSALDAGEQSDVQTPHSSPPAQTVNRISSSQHNAMQARMKGTTPEQAHTVPQGPRHDPRYRIHKPQNSRVQAVTHNTSTAPLLGKERAAASVHRSGPSDEDLLMLVMRRHRMRDEVVVRLTNDHHRLQDEHAQLQSNYKACHEKLQETTHQWHADVQSHHVQAAQIQAFREKYAKLKQWAQEASKDYDCLRVDGNKLREGIRAIRNEGDNEANERNALLKKCDAAAGKIGTVKSNIAALRAESLKLETLEERLAQEKGHLREEKLRTRSHALYIERLESAQRSMNTNFSKKQDEMSRELSKLAGLAKRQQDDGLSDALARVLEVVEQIRQQDGAGSGHKEELQTILTSVEQQYDNLKVFLEAVKNAQIDQHAASNLQFSSIVDAVDKLKPDLEHLQSLERDSSTLSARLKEAETRLKLADREKNVAQLHSTALLQAHKELIRSQPETETKDVQVRANQLHDTNVRLSIELQSNKKEVTNLKSQLLKAQGLIDGLRTSLSEQGGNHKAELERIREKCSSKASARIIELETQYNAKAAEVDAKQEELQKLSQSAEALRSTVRESSRGNKELEQRLQERDSQLASKVKDLEKLHSEKHQLEQHLGPFEDMKSEVVGLQQKCQDYGSLAEKLKQAQADNGNMEKNLAQARTHTIDLERGLEEATQQLQALQPLSEEINNLRQTNSAQMARIKELSDTRRDLEVQTQKLPVLQKEVEKSNNRVRELEDKLEAATAAAAYVDELQVQLEAFRAQKDDLSRAQVDLKEKNRTIQNMLQQISALKQAQSNYEEARQESQQKDVEMAMMQDRINKLEEESRRFEPLREHITDEEFAALSEPIVLSLKTIIHQSQCPEEEVDSSVRHDDGEGTFTRPRRAANRGPCNDSAEAVVVPDSQSQGRYLQNLDTSELSSPPEFLDDVPSMFDTGEAPDDTIDDPPLGVAPGRLPTAPALQEDRNDPQHRPGTSSEEMLLRSSDAANFSPVGLGQNPERGQAQVLVPASAHGASPMKTRTGTQIRHSRDSTPVPRTDSGSGNVVNFSSPHIHSREPHAPNSAAKRQAEAAEPTAKRHKADMTRLATRSTPTPKSTRFSDTDTVYDVPVSGRKTGTTVGTSAPAPGKTKKKTNTTLRRGSRNAQYGERFSQAEGI</sequence>
<feature type="compositionally biased region" description="Basic and acidic residues" evidence="2">
    <location>
        <begin position="133"/>
        <end position="153"/>
    </location>
</feature>